<dbReference type="NCBIfam" id="NF005559">
    <property type="entry name" value="PRK07231.1"/>
    <property type="match status" value="1"/>
</dbReference>
<dbReference type="Proteomes" id="UP000001919">
    <property type="component" value="Chromosome"/>
</dbReference>
<proteinExistence type="inferred from homology"/>
<reference evidence="3 4" key="1">
    <citation type="journal article" date="2009" name="Stand. Genomic Sci.">
        <title>Complete genome sequence of Brachybacterium faecium type strain (Schefferle 6-10).</title>
        <authorList>
            <person name="Lapidus A."/>
            <person name="Pukall R."/>
            <person name="Labuttii K."/>
            <person name="Copeland A."/>
            <person name="Del Rio T.G."/>
            <person name="Nolan M."/>
            <person name="Chen F."/>
            <person name="Lucas S."/>
            <person name="Tice H."/>
            <person name="Cheng J.F."/>
            <person name="Bruce D."/>
            <person name="Goodwin L."/>
            <person name="Pitluck S."/>
            <person name="Rohde M."/>
            <person name="Goker M."/>
            <person name="Pati A."/>
            <person name="Ivanova N."/>
            <person name="Mavrommatis K."/>
            <person name="Chen A."/>
            <person name="Palaniappan K."/>
            <person name="D'haeseleer P."/>
            <person name="Chain P."/>
            <person name="Bristow J."/>
            <person name="Eisen J.A."/>
            <person name="Markowitz V."/>
            <person name="Hugenholtz P."/>
            <person name="Kyrpides N.C."/>
            <person name="Klenk H.P."/>
        </authorList>
    </citation>
    <scope>NUCLEOTIDE SEQUENCE [LARGE SCALE GENOMIC DNA]</scope>
    <source>
        <strain evidence="4">ATCC 43885 / DSM 4810 / JCM 11609 / LMG 19847 / NBRC 14762 / NCIMB 9860 / 6-10</strain>
    </source>
</reference>
<keyword evidence="4" id="KW-1185">Reference proteome</keyword>
<keyword evidence="2" id="KW-0560">Oxidoreductase</keyword>
<evidence type="ECO:0000256" key="1">
    <source>
        <dbReference type="ARBA" id="ARBA00006484"/>
    </source>
</evidence>
<organism evidence="3 4">
    <name type="scientific">Brachybacterium faecium (strain ATCC 43885 / DSM 4810 / JCM 11609 / LMG 19847 / NBRC 14762 / NCIMB 9860 / 6-10)</name>
    <dbReference type="NCBI Taxonomy" id="446465"/>
    <lineage>
        <taxon>Bacteria</taxon>
        <taxon>Bacillati</taxon>
        <taxon>Actinomycetota</taxon>
        <taxon>Actinomycetes</taxon>
        <taxon>Micrococcales</taxon>
        <taxon>Dermabacteraceae</taxon>
        <taxon>Brachybacterium</taxon>
    </lineage>
</organism>
<comment type="similarity">
    <text evidence="1">Belongs to the short-chain dehydrogenases/reductases (SDR) family.</text>
</comment>
<dbReference type="SUPFAM" id="SSF51735">
    <property type="entry name" value="NAD(P)-binding Rossmann-fold domains"/>
    <property type="match status" value="1"/>
</dbReference>
<dbReference type="PATRIC" id="fig|446465.5.peg.460"/>
<gene>
    <name evidence="3" type="ordered locus">Bfae_04660</name>
</gene>
<dbReference type="Pfam" id="PF13561">
    <property type="entry name" value="adh_short_C2"/>
    <property type="match status" value="1"/>
</dbReference>
<dbReference type="PANTHER" id="PTHR42760:SF133">
    <property type="entry name" value="3-OXOACYL-[ACYL-CARRIER-PROTEIN] REDUCTASE"/>
    <property type="match status" value="1"/>
</dbReference>
<dbReference type="GO" id="GO:0016616">
    <property type="term" value="F:oxidoreductase activity, acting on the CH-OH group of donors, NAD or NADP as acceptor"/>
    <property type="evidence" value="ECO:0007669"/>
    <property type="project" value="TreeGrafter"/>
</dbReference>
<dbReference type="AlphaFoldDB" id="C7MHC7"/>
<dbReference type="InterPro" id="IPR002347">
    <property type="entry name" value="SDR_fam"/>
</dbReference>
<dbReference type="FunFam" id="3.40.50.720:FF:000084">
    <property type="entry name" value="Short-chain dehydrogenase reductase"/>
    <property type="match status" value="1"/>
</dbReference>
<dbReference type="PRINTS" id="PR00081">
    <property type="entry name" value="GDHRDH"/>
</dbReference>
<dbReference type="PANTHER" id="PTHR42760">
    <property type="entry name" value="SHORT-CHAIN DEHYDROGENASES/REDUCTASES FAMILY MEMBER"/>
    <property type="match status" value="1"/>
</dbReference>
<dbReference type="KEGG" id="bfa:Bfae_04660"/>
<evidence type="ECO:0000313" key="4">
    <source>
        <dbReference type="Proteomes" id="UP000001919"/>
    </source>
</evidence>
<dbReference type="InterPro" id="IPR020904">
    <property type="entry name" value="Sc_DH/Rdtase_CS"/>
</dbReference>
<dbReference type="PROSITE" id="PS00061">
    <property type="entry name" value="ADH_SHORT"/>
    <property type="match status" value="1"/>
</dbReference>
<dbReference type="Gene3D" id="3.40.50.720">
    <property type="entry name" value="NAD(P)-binding Rossmann-like Domain"/>
    <property type="match status" value="1"/>
</dbReference>
<dbReference type="HOGENOM" id="CLU_010194_1_2_11"/>
<dbReference type="eggNOG" id="COG1028">
    <property type="taxonomic scope" value="Bacteria"/>
</dbReference>
<name>C7MHC7_BRAFD</name>
<dbReference type="PRINTS" id="PR00080">
    <property type="entry name" value="SDRFAMILY"/>
</dbReference>
<dbReference type="STRING" id="446465.Bfae_04660"/>
<accession>C7MHC7</accession>
<evidence type="ECO:0000313" key="3">
    <source>
        <dbReference type="EMBL" id="ACU84336.1"/>
    </source>
</evidence>
<dbReference type="OrthoDB" id="7064009at2"/>
<dbReference type="EMBL" id="CP001643">
    <property type="protein sequence ID" value="ACU84336.1"/>
    <property type="molecule type" value="Genomic_DNA"/>
</dbReference>
<protein>
    <submittedName>
        <fullName evidence="3">2-hydroxycyclohexane-1-carbonyl-CoA dehydrogenase</fullName>
    </submittedName>
</protein>
<sequence length="261" mass="27209">MNSPHTPDPAELTAHDLTGRICVVTGAASGIGRGIATRLAAEGAVVVVADLDEEAARAVAEQLGRPALAVGVDVSDRERVDAMTAQVMDRFGRIDVLVNNAGWDTVGPFLEQDHEVWDRIIGINLCGTLHCSQSVVRVMVQQGHGTVVNIASDAARVGSSGEAVYSACKGGVVAFTKTLARETARHGITANAVCPGPADTPLFASLSEENPKLRASLERAIPLRRLAQPEDLAHAVAFLASPASRYITGQTLSVSGGLTMA</sequence>
<evidence type="ECO:0000256" key="2">
    <source>
        <dbReference type="ARBA" id="ARBA00023002"/>
    </source>
</evidence>
<dbReference type="InterPro" id="IPR036291">
    <property type="entry name" value="NAD(P)-bd_dom_sf"/>
</dbReference>